<dbReference type="EMBL" id="AMEP01000106">
    <property type="protein sequence ID" value="EKX98909.1"/>
    <property type="molecule type" value="Genomic_DNA"/>
</dbReference>
<dbReference type="SFLD" id="SFLDG01129">
    <property type="entry name" value="C1.5:_HAD__Beta-PGM__Phosphata"/>
    <property type="match status" value="1"/>
</dbReference>
<dbReference type="Gene3D" id="3.40.50.1000">
    <property type="entry name" value="HAD superfamily/HAD-like"/>
    <property type="match status" value="1"/>
</dbReference>
<keyword evidence="1" id="KW-0378">Hydrolase</keyword>
<dbReference type="InterPro" id="IPR036412">
    <property type="entry name" value="HAD-like_sf"/>
</dbReference>
<dbReference type="InterPro" id="IPR006439">
    <property type="entry name" value="HAD-SF_hydro_IA"/>
</dbReference>
<dbReference type="STRING" id="1127699.HMPREF9151_01824"/>
<dbReference type="AlphaFoldDB" id="L1N6M6"/>
<reference evidence="1 2" key="1">
    <citation type="submission" date="2012-05" db="EMBL/GenBank/DDBJ databases">
        <authorList>
            <person name="Weinstock G."/>
            <person name="Sodergren E."/>
            <person name="Lobos E.A."/>
            <person name="Fulton L."/>
            <person name="Fulton R."/>
            <person name="Courtney L."/>
            <person name="Fronick C."/>
            <person name="O'Laughlin M."/>
            <person name="Godfrey J."/>
            <person name="Wilson R.M."/>
            <person name="Miner T."/>
            <person name="Farmer C."/>
            <person name="Delehaunty K."/>
            <person name="Cordes M."/>
            <person name="Minx P."/>
            <person name="Tomlinson C."/>
            <person name="Chen J."/>
            <person name="Wollam A."/>
            <person name="Pepin K.H."/>
            <person name="Bhonagiri V."/>
            <person name="Zhang X."/>
            <person name="Suruliraj S."/>
            <person name="Warren W."/>
            <person name="Mitreva M."/>
            <person name="Mardis E.R."/>
            <person name="Wilson R.K."/>
        </authorList>
    </citation>
    <scope>NUCLEOTIDE SEQUENCE [LARGE SCALE GENOMIC DNA]</scope>
    <source>
        <strain evidence="1 2">F0055</strain>
    </source>
</reference>
<evidence type="ECO:0000313" key="1">
    <source>
        <dbReference type="EMBL" id="EKX98909.1"/>
    </source>
</evidence>
<organism evidence="1 2">
    <name type="scientific">Hoylesella saccharolytica F0055</name>
    <dbReference type="NCBI Taxonomy" id="1127699"/>
    <lineage>
        <taxon>Bacteria</taxon>
        <taxon>Pseudomonadati</taxon>
        <taxon>Bacteroidota</taxon>
        <taxon>Bacteroidia</taxon>
        <taxon>Bacteroidales</taxon>
        <taxon>Prevotellaceae</taxon>
        <taxon>Hoylesella</taxon>
    </lineage>
</organism>
<dbReference type="CDD" id="cd02603">
    <property type="entry name" value="HAD_sEH-N_like"/>
    <property type="match status" value="1"/>
</dbReference>
<accession>L1N6M6</accession>
<dbReference type="InterPro" id="IPR023214">
    <property type="entry name" value="HAD_sf"/>
</dbReference>
<dbReference type="InterPro" id="IPR023198">
    <property type="entry name" value="PGP-like_dom2"/>
</dbReference>
<protein>
    <submittedName>
        <fullName evidence="1">HAD hydrolase, family IA, variant 3</fullName>
    </submittedName>
</protein>
<dbReference type="PANTHER" id="PTHR43611">
    <property type="entry name" value="ALPHA-D-GLUCOSE 1-PHOSPHATE PHOSPHATASE"/>
    <property type="match status" value="1"/>
</dbReference>
<proteinExistence type="predicted"/>
<name>L1N6M6_9BACT</name>
<dbReference type="Pfam" id="PF00702">
    <property type="entry name" value="Hydrolase"/>
    <property type="match status" value="1"/>
</dbReference>
<keyword evidence="2" id="KW-1185">Reference proteome</keyword>
<gene>
    <name evidence="1" type="ORF">HMPREF9151_01824</name>
</gene>
<evidence type="ECO:0000313" key="2">
    <source>
        <dbReference type="Proteomes" id="UP000010433"/>
    </source>
</evidence>
<dbReference type="GO" id="GO:0016787">
    <property type="term" value="F:hydrolase activity"/>
    <property type="evidence" value="ECO:0007669"/>
    <property type="project" value="UniProtKB-KW"/>
</dbReference>
<sequence length="203" mass="23553">MNTIKNIIFDLGGVLVGLDKQRCIEAFLAIGARNIAFYVDEQRTEDLFYDTEVGRMGEEAFCDEVRRLTASTADNDQIVWAWNQLLTTIDDEKKVRLLDLNTRYRLFLLSNTNEMHWRFCRDKLFPYNGKGAEDYFERIFLSYEMHLIKPSKEIFQQVLDEALLVPEETLLIDDTAANCESAGKLGIQTLHETTGRDWLKVVK</sequence>
<dbReference type="OrthoDB" id="9797415at2"/>
<dbReference type="SFLD" id="SFLDS00003">
    <property type="entry name" value="Haloacid_Dehalogenase"/>
    <property type="match status" value="1"/>
</dbReference>
<dbReference type="RefSeq" id="WP_009163132.1">
    <property type="nucleotide sequence ID" value="NZ_KB291007.1"/>
</dbReference>
<dbReference type="NCBIfam" id="TIGR01509">
    <property type="entry name" value="HAD-SF-IA-v3"/>
    <property type="match status" value="1"/>
</dbReference>
<dbReference type="PANTHER" id="PTHR43611:SF3">
    <property type="entry name" value="FLAVIN MONONUCLEOTIDE HYDROLASE 1, CHLOROPLATIC"/>
    <property type="match status" value="1"/>
</dbReference>
<dbReference type="SUPFAM" id="SSF56784">
    <property type="entry name" value="HAD-like"/>
    <property type="match status" value="1"/>
</dbReference>
<dbReference type="Proteomes" id="UP000010433">
    <property type="component" value="Unassembled WGS sequence"/>
</dbReference>
<dbReference type="HOGENOM" id="CLU_045011_9_5_10"/>
<dbReference type="PATRIC" id="fig|1127699.3.peg.1680"/>
<comment type="caution">
    <text evidence="1">The sequence shown here is derived from an EMBL/GenBank/DDBJ whole genome shotgun (WGS) entry which is preliminary data.</text>
</comment>
<dbReference type="Gene3D" id="1.10.150.240">
    <property type="entry name" value="Putative phosphatase, domain 2"/>
    <property type="match status" value="1"/>
</dbReference>